<dbReference type="RefSeq" id="WP_378142404.1">
    <property type="nucleotide sequence ID" value="NZ_JBHSEF010000025.1"/>
</dbReference>
<evidence type="ECO:0000259" key="5">
    <source>
        <dbReference type="PROSITE" id="PS50943"/>
    </source>
</evidence>
<evidence type="ECO:0000313" key="7">
    <source>
        <dbReference type="Proteomes" id="UP001595733"/>
    </source>
</evidence>
<keyword evidence="2 6" id="KW-0238">DNA-binding</keyword>
<dbReference type="EMBL" id="JBHSEF010000025">
    <property type="protein sequence ID" value="MFC4355844.1"/>
    <property type="molecule type" value="Genomic_DNA"/>
</dbReference>
<protein>
    <submittedName>
        <fullName evidence="6">LacI family DNA-binding transcriptional regulator</fullName>
    </submittedName>
</protein>
<dbReference type="Gene3D" id="1.10.260.40">
    <property type="entry name" value="lambda repressor-like DNA-binding domains"/>
    <property type="match status" value="1"/>
</dbReference>
<dbReference type="PROSITE" id="PS50943">
    <property type="entry name" value="HTH_CROC1"/>
    <property type="match status" value="1"/>
</dbReference>
<evidence type="ECO:0000256" key="3">
    <source>
        <dbReference type="ARBA" id="ARBA00023163"/>
    </source>
</evidence>
<sequence length="342" mass="38585">MKITIADVAKKAGVSKSTVSRILNGNYEQNTQKTIDKVLKVIEEMDFQPNALAKGLKSNKTNIIGIVLSNLKNPFWASVLEGVEDECRSSGFNLMICNSNENPSVERDHIKSFQLKQVEGIIINTTLGNEDIYKDFTEKNFPFVTINRKIPNTDVNGVFMDNIEGAKIAVQHFIDNGLREIAIFIYPTEGVSPREERLEGYRQALQDNSLVVKEELIKIVGENKEIVKKEVKNLLSSHQKVEAIFSTNNILTLYVMEAIRELGLKVPQDIALIGYDETVWSMHLNPPLTTVYQPAYKMGELAAKKVIELINNKEQKIPTEQISLLPNLIVRQSSIQRSQLNE</sequence>
<dbReference type="InterPro" id="IPR010982">
    <property type="entry name" value="Lambda_DNA-bd_dom_sf"/>
</dbReference>
<dbReference type="GO" id="GO:0003677">
    <property type="term" value="F:DNA binding"/>
    <property type="evidence" value="ECO:0007669"/>
    <property type="project" value="UniProtKB-KW"/>
</dbReference>
<dbReference type="PANTHER" id="PTHR30146:SF109">
    <property type="entry name" value="HTH-TYPE TRANSCRIPTIONAL REGULATOR GALS"/>
    <property type="match status" value="1"/>
</dbReference>
<organism evidence="6 7">
    <name type="scientific">Chryseomicrobium palamuruense</name>
    <dbReference type="NCBI Taxonomy" id="682973"/>
    <lineage>
        <taxon>Bacteria</taxon>
        <taxon>Bacillati</taxon>
        <taxon>Bacillota</taxon>
        <taxon>Bacilli</taxon>
        <taxon>Bacillales</taxon>
        <taxon>Caryophanaceae</taxon>
        <taxon>Chryseomicrobium</taxon>
    </lineage>
</organism>
<keyword evidence="1" id="KW-0805">Transcription regulation</keyword>
<dbReference type="Proteomes" id="UP001595733">
    <property type="component" value="Unassembled WGS sequence"/>
</dbReference>
<dbReference type="CDD" id="cd01392">
    <property type="entry name" value="HTH_LacI"/>
    <property type="match status" value="1"/>
</dbReference>
<name>A0ABV8UXB2_9BACL</name>
<dbReference type="InterPro" id="IPR046335">
    <property type="entry name" value="LacI/GalR-like_sensor"/>
</dbReference>
<dbReference type="InterPro" id="IPR028082">
    <property type="entry name" value="Peripla_BP_I"/>
</dbReference>
<dbReference type="CDD" id="cd19977">
    <property type="entry name" value="PBP1_EndR-like"/>
    <property type="match status" value="1"/>
</dbReference>
<reference evidence="7" key="1">
    <citation type="journal article" date="2019" name="Int. J. Syst. Evol. Microbiol.">
        <title>The Global Catalogue of Microorganisms (GCM) 10K type strain sequencing project: providing services to taxonomists for standard genome sequencing and annotation.</title>
        <authorList>
            <consortium name="The Broad Institute Genomics Platform"/>
            <consortium name="The Broad Institute Genome Sequencing Center for Infectious Disease"/>
            <person name="Wu L."/>
            <person name="Ma J."/>
        </authorList>
    </citation>
    <scope>NUCLEOTIDE SEQUENCE [LARGE SCALE GENOMIC DNA]</scope>
    <source>
        <strain evidence="7">CCUG 50353</strain>
    </source>
</reference>
<gene>
    <name evidence="6" type="ORF">ACFO0S_12355</name>
</gene>
<keyword evidence="3" id="KW-0804">Transcription</keyword>
<dbReference type="SUPFAM" id="SSF47413">
    <property type="entry name" value="lambda repressor-like DNA-binding domains"/>
    <property type="match status" value="1"/>
</dbReference>
<accession>A0ABV8UXB2</accession>
<dbReference type="InterPro" id="IPR000843">
    <property type="entry name" value="HTH_LacI"/>
</dbReference>
<dbReference type="PROSITE" id="PS50932">
    <property type="entry name" value="HTH_LACI_2"/>
    <property type="match status" value="1"/>
</dbReference>
<dbReference type="Pfam" id="PF13377">
    <property type="entry name" value="Peripla_BP_3"/>
    <property type="match status" value="1"/>
</dbReference>
<feature type="domain" description="HTH cro/C1-type" evidence="5">
    <location>
        <begin position="2"/>
        <end position="45"/>
    </location>
</feature>
<proteinExistence type="predicted"/>
<dbReference type="PROSITE" id="PS00356">
    <property type="entry name" value="HTH_LACI_1"/>
    <property type="match status" value="1"/>
</dbReference>
<keyword evidence="7" id="KW-1185">Reference proteome</keyword>
<dbReference type="Pfam" id="PF00356">
    <property type="entry name" value="LacI"/>
    <property type="match status" value="1"/>
</dbReference>
<dbReference type="SMART" id="SM00354">
    <property type="entry name" value="HTH_LACI"/>
    <property type="match status" value="1"/>
</dbReference>
<dbReference type="InterPro" id="IPR001387">
    <property type="entry name" value="Cro/C1-type_HTH"/>
</dbReference>
<comment type="caution">
    <text evidence="6">The sequence shown here is derived from an EMBL/GenBank/DDBJ whole genome shotgun (WGS) entry which is preliminary data.</text>
</comment>
<evidence type="ECO:0000259" key="4">
    <source>
        <dbReference type="PROSITE" id="PS50932"/>
    </source>
</evidence>
<evidence type="ECO:0000256" key="1">
    <source>
        <dbReference type="ARBA" id="ARBA00023015"/>
    </source>
</evidence>
<feature type="domain" description="HTH lacI-type" evidence="4">
    <location>
        <begin position="3"/>
        <end position="58"/>
    </location>
</feature>
<dbReference type="PRINTS" id="PR00036">
    <property type="entry name" value="HTHLACI"/>
</dbReference>
<evidence type="ECO:0000313" key="6">
    <source>
        <dbReference type="EMBL" id="MFC4355844.1"/>
    </source>
</evidence>
<evidence type="ECO:0000256" key="2">
    <source>
        <dbReference type="ARBA" id="ARBA00023125"/>
    </source>
</evidence>
<dbReference type="SUPFAM" id="SSF53822">
    <property type="entry name" value="Periplasmic binding protein-like I"/>
    <property type="match status" value="1"/>
</dbReference>
<dbReference type="PANTHER" id="PTHR30146">
    <property type="entry name" value="LACI-RELATED TRANSCRIPTIONAL REPRESSOR"/>
    <property type="match status" value="1"/>
</dbReference>
<dbReference type="Gene3D" id="3.40.50.2300">
    <property type="match status" value="2"/>
</dbReference>